<evidence type="ECO:0000313" key="4">
    <source>
        <dbReference type="Proteomes" id="UP001221686"/>
    </source>
</evidence>
<evidence type="ECO:0000259" key="2">
    <source>
        <dbReference type="PROSITE" id="PS50011"/>
    </source>
</evidence>
<comment type="caution">
    <text evidence="3">The sequence shown here is derived from an EMBL/GenBank/DDBJ whole genome shotgun (WGS) entry which is preliminary data.</text>
</comment>
<keyword evidence="3" id="KW-0808">Transferase</keyword>
<dbReference type="InterPro" id="IPR051681">
    <property type="entry name" value="Ser/Thr_Kinases-Pseudokinases"/>
</dbReference>
<dbReference type="Gene3D" id="1.10.510.10">
    <property type="entry name" value="Transferase(Phosphotransferase) domain 1"/>
    <property type="match status" value="1"/>
</dbReference>
<dbReference type="Proteomes" id="UP001221686">
    <property type="component" value="Unassembled WGS sequence"/>
</dbReference>
<dbReference type="GO" id="GO:0016301">
    <property type="term" value="F:kinase activity"/>
    <property type="evidence" value="ECO:0007669"/>
    <property type="project" value="UniProtKB-KW"/>
</dbReference>
<dbReference type="Pfam" id="PF00069">
    <property type="entry name" value="Pkinase"/>
    <property type="match status" value="1"/>
</dbReference>
<accession>A0ABT5E0P1</accession>
<feature type="domain" description="Protein kinase" evidence="2">
    <location>
        <begin position="13"/>
        <end position="288"/>
    </location>
</feature>
<dbReference type="RefSeq" id="WP_272087967.1">
    <property type="nucleotide sequence ID" value="NZ_JAQNDL010000002.1"/>
</dbReference>
<dbReference type="SMART" id="SM00220">
    <property type="entry name" value="S_TKc"/>
    <property type="match status" value="1"/>
</dbReference>
<dbReference type="EMBL" id="JAQNDL010000002">
    <property type="protein sequence ID" value="MDC0719455.1"/>
    <property type="molecule type" value="Genomic_DNA"/>
</dbReference>
<dbReference type="PROSITE" id="PS00108">
    <property type="entry name" value="PROTEIN_KINASE_ST"/>
    <property type="match status" value="1"/>
</dbReference>
<keyword evidence="4" id="KW-1185">Reference proteome</keyword>
<dbReference type="PROSITE" id="PS50011">
    <property type="entry name" value="PROTEIN_KINASE_DOM"/>
    <property type="match status" value="1"/>
</dbReference>
<dbReference type="PANTHER" id="PTHR44329">
    <property type="entry name" value="SERINE/THREONINE-PROTEIN KINASE TNNI3K-RELATED"/>
    <property type="match status" value="1"/>
</dbReference>
<keyword evidence="3" id="KW-0418">Kinase</keyword>
<dbReference type="InterPro" id="IPR000719">
    <property type="entry name" value="Prot_kinase_dom"/>
</dbReference>
<reference evidence="3 4" key="1">
    <citation type="submission" date="2022-11" db="EMBL/GenBank/DDBJ databases">
        <title>Minimal conservation of predation-associated metabolite biosynthetic gene clusters underscores biosynthetic potential of Myxococcota including descriptions for ten novel species: Archangium lansinium sp. nov., Myxococcus landrumus sp. nov., Nannocystis bai.</title>
        <authorList>
            <person name="Ahearne A."/>
            <person name="Stevens C."/>
            <person name="Dowd S."/>
        </authorList>
    </citation>
    <scope>NUCLEOTIDE SEQUENCE [LARGE SCALE GENOMIC DNA]</scope>
    <source>
        <strain evidence="3 4">BB15-2</strain>
    </source>
</reference>
<evidence type="ECO:0000313" key="3">
    <source>
        <dbReference type="EMBL" id="MDC0719455.1"/>
    </source>
</evidence>
<dbReference type="InterPro" id="IPR011009">
    <property type="entry name" value="Kinase-like_dom_sf"/>
</dbReference>
<proteinExistence type="predicted"/>
<evidence type="ECO:0000256" key="1">
    <source>
        <dbReference type="SAM" id="MobiDB-lite"/>
    </source>
</evidence>
<gene>
    <name evidence="3" type="ORF">POL25_21295</name>
</gene>
<dbReference type="InterPro" id="IPR008271">
    <property type="entry name" value="Ser/Thr_kinase_AS"/>
</dbReference>
<name>A0ABT5E0P1_9BACT</name>
<organism evidence="3 4">
    <name type="scientific">Nannocystis bainbridge</name>
    <dbReference type="NCBI Taxonomy" id="2995303"/>
    <lineage>
        <taxon>Bacteria</taxon>
        <taxon>Pseudomonadati</taxon>
        <taxon>Myxococcota</taxon>
        <taxon>Polyangia</taxon>
        <taxon>Nannocystales</taxon>
        <taxon>Nannocystaceae</taxon>
        <taxon>Nannocystis</taxon>
    </lineage>
</organism>
<sequence length="308" mass="33968">MTEEPLPRLYGDFELARLICANETGRIYRGFFRGFRASNVRVFSRQYTCDEAAVQTLRADLQADRVMHKFVTGGSCYLPFRVEQTVLQAMSPREGVDLGTRIGASGPMPWPEARSVLLDVCRGLAYAHAQLIVHGDLKPENCFCEEPMEAELMEAEPADTRPRVLVMGFGLARAYRRAFPEWRAELAEVFEPSTVFPAYMSPEQVAGEQPTVRSDIYALGVLMIHLLTGQRPRATGAPPAVERAGTPGPYRADEGKLSRAQAEVALKAVAREASRRHPSVYDFAAALVGIDGGDPATELPDFRPPVGR</sequence>
<protein>
    <submittedName>
        <fullName evidence="3">Protein kinase</fullName>
    </submittedName>
</protein>
<dbReference type="SUPFAM" id="SSF56112">
    <property type="entry name" value="Protein kinase-like (PK-like)"/>
    <property type="match status" value="1"/>
</dbReference>
<feature type="region of interest" description="Disordered" evidence="1">
    <location>
        <begin position="233"/>
        <end position="255"/>
    </location>
</feature>